<keyword evidence="1" id="KW-0812">Transmembrane</keyword>
<keyword evidence="3" id="KW-1185">Reference proteome</keyword>
<sequence>MKRKVVSLLFIIVIVVGCSSLVDARPDSFLISTLYTVAGIMFSIGLGLIVTFNISGVKNKNYIQDIRLSLRSVRNSFLVHFGLATTYLLLNQYLPDSSYSYDIKGITIYFSFPILFCGLLIYSIIFFIINFLEVQKLNHDIFDKINSEQ</sequence>
<evidence type="ECO:0000313" key="2">
    <source>
        <dbReference type="EMBL" id="ETS31095.1"/>
    </source>
</evidence>
<feature type="transmembrane region" description="Helical" evidence="1">
    <location>
        <begin position="34"/>
        <end position="56"/>
    </location>
</feature>
<dbReference type="EMBL" id="AYSJ01000013">
    <property type="protein sequence ID" value="ETS31095.1"/>
    <property type="molecule type" value="Genomic_DNA"/>
</dbReference>
<protein>
    <submittedName>
        <fullName evidence="2">Uncharacterized protein</fullName>
    </submittedName>
</protein>
<comment type="caution">
    <text evidence="2">The sequence shown here is derived from an EMBL/GenBank/DDBJ whole genome shotgun (WGS) entry which is preliminary data.</text>
</comment>
<dbReference type="PROSITE" id="PS51257">
    <property type="entry name" value="PROKAR_LIPOPROTEIN"/>
    <property type="match status" value="1"/>
</dbReference>
<feature type="transmembrane region" description="Helical" evidence="1">
    <location>
        <begin position="106"/>
        <end position="132"/>
    </location>
</feature>
<keyword evidence="1" id="KW-0472">Membrane</keyword>
<keyword evidence="1" id="KW-1133">Transmembrane helix</keyword>
<dbReference type="AlphaFoldDB" id="W3V7L7"/>
<feature type="transmembrane region" description="Helical" evidence="1">
    <location>
        <begin position="77"/>
        <end position="94"/>
    </location>
</feature>
<evidence type="ECO:0000313" key="3">
    <source>
        <dbReference type="Proteomes" id="UP000018957"/>
    </source>
</evidence>
<proteinExistence type="predicted"/>
<dbReference type="PATRIC" id="fig|1004151.3.peg.3138"/>
<evidence type="ECO:0000256" key="1">
    <source>
        <dbReference type="SAM" id="Phobius"/>
    </source>
</evidence>
<name>W3V7L7_9GAMM</name>
<reference evidence="2 3" key="1">
    <citation type="submission" date="2013-11" db="EMBL/GenBank/DDBJ databases">
        <title>Elucidation of the Photorhabdus temperata genome and generation of transposon mutant library to identify motility mutants.</title>
        <authorList>
            <person name="Hurst S.G.IV."/>
            <person name="Micheals B."/>
            <person name="Abebe-Akele F."/>
            <person name="Rowedder H."/>
            <person name="Bullock H."/>
            <person name="Jackobeck R."/>
            <person name="Janicki E."/>
            <person name="Tisa L.S."/>
        </authorList>
    </citation>
    <scope>NUCLEOTIDE SEQUENCE [LARGE SCALE GENOMIC DNA]</scope>
    <source>
        <strain evidence="2 3">NC19</strain>
    </source>
</reference>
<organism evidence="2 3">
    <name type="scientific">Photorhabdus khanii NC19</name>
    <dbReference type="NCBI Taxonomy" id="1004151"/>
    <lineage>
        <taxon>Bacteria</taxon>
        <taxon>Pseudomonadati</taxon>
        <taxon>Pseudomonadota</taxon>
        <taxon>Gammaproteobacteria</taxon>
        <taxon>Enterobacterales</taxon>
        <taxon>Morganellaceae</taxon>
        <taxon>Photorhabdus</taxon>
    </lineage>
</organism>
<accession>W3V7L7</accession>
<dbReference type="Proteomes" id="UP000018957">
    <property type="component" value="Unassembled WGS sequence"/>
</dbReference>
<gene>
    <name evidence="2" type="ORF">PTE_03047</name>
</gene>